<dbReference type="PANTHER" id="PTHR31490">
    <property type="entry name" value="GLYCOSYL HYDROLASE"/>
    <property type="match status" value="1"/>
</dbReference>
<protein>
    <recommendedName>
        <fullName evidence="6">GH10 domain-containing protein</fullName>
    </recommendedName>
</protein>
<keyword evidence="3" id="KW-0378">Hydrolase</keyword>
<evidence type="ECO:0000256" key="2">
    <source>
        <dbReference type="ARBA" id="ARBA00022737"/>
    </source>
</evidence>
<feature type="domain" description="GH10" evidence="6">
    <location>
        <begin position="188"/>
        <end position="482"/>
    </location>
</feature>
<keyword evidence="8" id="KW-1185">Reference proteome</keyword>
<dbReference type="InterPro" id="IPR001000">
    <property type="entry name" value="GH10_dom"/>
</dbReference>
<dbReference type="InterPro" id="IPR017853">
    <property type="entry name" value="GH"/>
</dbReference>
<dbReference type="Proteomes" id="UP000295252">
    <property type="component" value="Chromosome IV"/>
</dbReference>
<comment type="similarity">
    <text evidence="1">Belongs to the glycosyl hydrolase 10 (cellulase F) family.</text>
</comment>
<evidence type="ECO:0000313" key="7">
    <source>
        <dbReference type="EMBL" id="CDO97285.1"/>
    </source>
</evidence>
<dbReference type="InterPro" id="IPR044846">
    <property type="entry name" value="GH10"/>
</dbReference>
<name>A0A068TLU3_COFCA</name>
<evidence type="ECO:0000313" key="8">
    <source>
        <dbReference type="Proteomes" id="UP000295252"/>
    </source>
</evidence>
<dbReference type="Gene3D" id="3.20.20.80">
    <property type="entry name" value="Glycosidases"/>
    <property type="match status" value="1"/>
</dbReference>
<dbReference type="Gene3D" id="2.60.120.260">
    <property type="entry name" value="Galactose-binding domain-like"/>
    <property type="match status" value="1"/>
</dbReference>
<dbReference type="Pfam" id="PF02018">
    <property type="entry name" value="CBM_4_9"/>
    <property type="match status" value="1"/>
</dbReference>
<dbReference type="SUPFAM" id="SSF49785">
    <property type="entry name" value="Galactose-binding domain-like"/>
    <property type="match status" value="1"/>
</dbReference>
<dbReference type="SMART" id="SM00633">
    <property type="entry name" value="Glyco_10"/>
    <property type="match status" value="1"/>
</dbReference>
<dbReference type="PROSITE" id="PS51760">
    <property type="entry name" value="GH10_2"/>
    <property type="match status" value="1"/>
</dbReference>
<dbReference type="Pfam" id="PF00331">
    <property type="entry name" value="Glyco_hydro_10"/>
    <property type="match status" value="1"/>
</dbReference>
<dbReference type="EMBL" id="HG739085">
    <property type="protein sequence ID" value="CDO97285.1"/>
    <property type="molecule type" value="Genomic_DNA"/>
</dbReference>
<dbReference type="PANTHER" id="PTHR31490:SF2">
    <property type="entry name" value="GLYCOSYL HYDROLASE FAMILY 10 PROTEIN"/>
    <property type="match status" value="1"/>
</dbReference>
<evidence type="ECO:0000256" key="4">
    <source>
        <dbReference type="ARBA" id="ARBA00023277"/>
    </source>
</evidence>
<sequence length="551" mass="61131">MNASIFQCLTNPLEPQYGGGIVLNPDISEGLNGWSKFGDAKLELRISKDGNKFIAASDRNALHDSPSQTFFLRKGTFYVISAWLRISEGNSPITAAFKTSTGIKNAGTVFARSGCWSMLKGGLVVNASGPAQLHFRSENATVELWVDSISLQPFSEDEWKAHQDQTIEKVRKSKVIFRAVDPQGRPLANASISIRQLIGNFPFGCAINKNILPNPAYKSWFTSRFRLTVFENEMKWYSTETSPGKEDYSVADTLLRFATMNGAVVRGHNVLWDDPQYNPSWVQALSPGDLEAAATKRVNSIVTRYKGQLIHWDVVNENIHHNFFESKLGETASSVFYGQANQIDGKAIPFLNDYNTIEKKDDQTSSPPKYLAKIKEIRSQGYQGPLGIGLEGHFGAPDLAYVRTSIDLLASTKLPIWVTELDVSSQPNQATYLDQIIREVRGHPAIQGLLIWAAWSPQGCYRMCLTDNNFRNLPTGDVVDKIIKELKHEDLIGTTDDEGHFETSLYHGDYEAIISHPAMPSSSSSVGMKFNVAPTTNQATLDVKFSSISFS</sequence>
<dbReference type="InterPro" id="IPR003305">
    <property type="entry name" value="CenC_carb-bd"/>
</dbReference>
<reference evidence="7" key="2">
    <citation type="submission" date="2014-06" db="EMBL/GenBank/DDBJ databases">
        <title>Structure and adaptive landscape of the coffee genome.</title>
        <authorList>
            <person name="Denoeud F."/>
            <person name="Wincker P."/>
            <person name="Lashermes P."/>
        </authorList>
    </citation>
    <scope>NUCLEOTIDE SEQUENCE [LARGE SCALE GENOMIC DNA]</scope>
    <source>
        <strain evidence="7">DH200</strain>
    </source>
</reference>
<dbReference type="InParanoid" id="A0A068TLU3"/>
<dbReference type="SUPFAM" id="SSF51445">
    <property type="entry name" value="(Trans)glycosidases"/>
    <property type="match status" value="1"/>
</dbReference>
<gene>
    <name evidence="7" type="ORF">GSCOC_T00014565001</name>
</gene>
<organism evidence="7 8">
    <name type="scientific">Coffea canephora</name>
    <name type="common">Robusta coffee</name>
    <dbReference type="NCBI Taxonomy" id="49390"/>
    <lineage>
        <taxon>Eukaryota</taxon>
        <taxon>Viridiplantae</taxon>
        <taxon>Streptophyta</taxon>
        <taxon>Embryophyta</taxon>
        <taxon>Tracheophyta</taxon>
        <taxon>Spermatophyta</taxon>
        <taxon>Magnoliopsida</taxon>
        <taxon>eudicotyledons</taxon>
        <taxon>Gunneridae</taxon>
        <taxon>Pentapetalae</taxon>
        <taxon>asterids</taxon>
        <taxon>lamiids</taxon>
        <taxon>Gentianales</taxon>
        <taxon>Rubiaceae</taxon>
        <taxon>Ixoroideae</taxon>
        <taxon>Gardenieae complex</taxon>
        <taxon>Bertiereae - Coffeeae clade</taxon>
        <taxon>Coffeeae</taxon>
        <taxon>Coffea</taxon>
    </lineage>
</organism>
<keyword evidence="2" id="KW-0677">Repeat</keyword>
<dbReference type="OrthoDB" id="3055998at2759"/>
<dbReference type="GO" id="GO:0031176">
    <property type="term" value="F:endo-1,4-beta-xylanase activity"/>
    <property type="evidence" value="ECO:0007669"/>
    <property type="project" value="UniProtKB-ARBA"/>
</dbReference>
<proteinExistence type="inferred from homology"/>
<dbReference type="InterPro" id="IPR008979">
    <property type="entry name" value="Galactose-bd-like_sf"/>
</dbReference>
<keyword evidence="5" id="KW-0624">Polysaccharide degradation</keyword>
<keyword evidence="4" id="KW-0119">Carbohydrate metabolism</keyword>
<dbReference type="PhylomeDB" id="A0A068TLU3"/>
<reference evidence="7" key="1">
    <citation type="submission" date="2013-11" db="EMBL/GenBank/DDBJ databases">
        <authorList>
            <person name="Genoscope - CEA"/>
        </authorList>
    </citation>
    <scope>NUCLEOTIDE SEQUENCE</scope>
    <source>
        <strain evidence="7">DH200</strain>
    </source>
</reference>
<dbReference type="OMA" id="GHNVIWD"/>
<evidence type="ECO:0000256" key="5">
    <source>
        <dbReference type="ARBA" id="ARBA00023326"/>
    </source>
</evidence>
<dbReference type="FunCoup" id="A0A068TLU3">
    <property type="interactions" value="2"/>
</dbReference>
<evidence type="ECO:0000259" key="6">
    <source>
        <dbReference type="PROSITE" id="PS51760"/>
    </source>
</evidence>
<dbReference type="Gramene" id="CDO97285">
    <property type="protein sequence ID" value="CDO97285"/>
    <property type="gene ID" value="GSCOC_T00014565001"/>
</dbReference>
<evidence type="ECO:0000256" key="3">
    <source>
        <dbReference type="ARBA" id="ARBA00022801"/>
    </source>
</evidence>
<evidence type="ECO:0000256" key="1">
    <source>
        <dbReference type="ARBA" id="ARBA00007495"/>
    </source>
</evidence>
<dbReference type="AlphaFoldDB" id="A0A068TLU3"/>
<dbReference type="STRING" id="49390.A0A068TLU3"/>
<dbReference type="GO" id="GO:0000272">
    <property type="term" value="P:polysaccharide catabolic process"/>
    <property type="evidence" value="ECO:0007669"/>
    <property type="project" value="UniProtKB-KW"/>
</dbReference>
<accession>A0A068TLU3</accession>